<dbReference type="EMBL" id="WNYA01000463">
    <property type="protein sequence ID" value="KAG8548233.1"/>
    <property type="molecule type" value="Genomic_DNA"/>
</dbReference>
<evidence type="ECO:0000313" key="2">
    <source>
        <dbReference type="EMBL" id="KAG8548233.1"/>
    </source>
</evidence>
<name>A0AAV6ZQH1_ENGPU</name>
<evidence type="ECO:0000256" key="1">
    <source>
        <dbReference type="SAM" id="MobiDB-lite"/>
    </source>
</evidence>
<feature type="compositionally biased region" description="Low complexity" evidence="1">
    <location>
        <begin position="96"/>
        <end position="110"/>
    </location>
</feature>
<feature type="compositionally biased region" description="Low complexity" evidence="1">
    <location>
        <begin position="238"/>
        <end position="248"/>
    </location>
</feature>
<gene>
    <name evidence="2" type="ORF">GDO81_026042</name>
</gene>
<evidence type="ECO:0000313" key="3">
    <source>
        <dbReference type="Proteomes" id="UP000824782"/>
    </source>
</evidence>
<feature type="compositionally biased region" description="Pro residues" evidence="1">
    <location>
        <begin position="156"/>
        <end position="171"/>
    </location>
</feature>
<comment type="caution">
    <text evidence="2">The sequence shown here is derived from an EMBL/GenBank/DDBJ whole genome shotgun (WGS) entry which is preliminary data.</text>
</comment>
<protein>
    <submittedName>
        <fullName evidence="2">Uncharacterized protein</fullName>
    </submittedName>
</protein>
<dbReference type="Proteomes" id="UP000824782">
    <property type="component" value="Unassembled WGS sequence"/>
</dbReference>
<accession>A0AAV6ZQH1</accession>
<reference evidence="2" key="1">
    <citation type="thesis" date="2020" institute="ProQuest LLC" country="789 East Eisenhower Parkway, Ann Arbor, MI, USA">
        <title>Comparative Genomics and Chromosome Evolution.</title>
        <authorList>
            <person name="Mudd A.B."/>
        </authorList>
    </citation>
    <scope>NUCLEOTIDE SEQUENCE</scope>
    <source>
        <strain evidence="2">237g6f4</strain>
        <tissue evidence="2">Blood</tissue>
    </source>
</reference>
<feature type="region of interest" description="Disordered" evidence="1">
    <location>
        <begin position="151"/>
        <end position="278"/>
    </location>
</feature>
<proteinExistence type="predicted"/>
<dbReference type="AlphaFoldDB" id="A0AAV6ZQH1"/>
<sequence>MIQLPSVLLRYPLLTVPSINAVSSPTHPKPLLPSHLTPVLLPAQPTPLLLPASPTPRCVPLPTQPLLPARHLPQCCCPLHSHAAAPHLPQRSAARSPTPSLLPVTSPTPTQRCLPAHLPSAAAGSPTPAAAALHLPQRLLHRYLPHIDAARSPTPALLPAPPPPPPSPRLRPPQNTGPGHITSPRSSPVRPISGPPQLPYNQVTPSPPRRPRSHARPPLDHLTSAAPANGMPPPPRSSHPAAPAMSAPPDHPHLPLPLCWGGPPPPPNPPLILTYLSS</sequence>
<feature type="region of interest" description="Disordered" evidence="1">
    <location>
        <begin position="88"/>
        <end position="127"/>
    </location>
</feature>
<keyword evidence="3" id="KW-1185">Reference proteome</keyword>
<organism evidence="2 3">
    <name type="scientific">Engystomops pustulosus</name>
    <name type="common">Tungara frog</name>
    <name type="synonym">Physalaemus pustulosus</name>
    <dbReference type="NCBI Taxonomy" id="76066"/>
    <lineage>
        <taxon>Eukaryota</taxon>
        <taxon>Metazoa</taxon>
        <taxon>Chordata</taxon>
        <taxon>Craniata</taxon>
        <taxon>Vertebrata</taxon>
        <taxon>Euteleostomi</taxon>
        <taxon>Amphibia</taxon>
        <taxon>Batrachia</taxon>
        <taxon>Anura</taxon>
        <taxon>Neobatrachia</taxon>
        <taxon>Hyloidea</taxon>
        <taxon>Leptodactylidae</taxon>
        <taxon>Leiuperinae</taxon>
        <taxon>Engystomops</taxon>
    </lineage>
</organism>